<dbReference type="EMBL" id="MT144828">
    <property type="protein sequence ID" value="QJI00101.1"/>
    <property type="molecule type" value="Genomic_DNA"/>
</dbReference>
<dbReference type="InterPro" id="IPR035198">
    <property type="entry name" value="SU10_MCP"/>
</dbReference>
<dbReference type="Pfam" id="PF17236">
    <property type="entry name" value="SU10_MCP"/>
    <property type="match status" value="1"/>
</dbReference>
<proteinExistence type="predicted"/>
<gene>
    <name evidence="1" type="ORF">TM448B01828_0006</name>
</gene>
<protein>
    <submittedName>
        <fullName evidence="1">Putative major capsid protein</fullName>
    </submittedName>
</protein>
<dbReference type="AlphaFoldDB" id="A0A6M3XQ24"/>
<organism evidence="1">
    <name type="scientific">viral metagenome</name>
    <dbReference type="NCBI Taxonomy" id="1070528"/>
    <lineage>
        <taxon>unclassified sequences</taxon>
        <taxon>metagenomes</taxon>
        <taxon>organismal metagenomes</taxon>
    </lineage>
</organism>
<accession>A0A6M3XQ24</accession>
<name>A0A6M3XQ24_9ZZZZ</name>
<reference evidence="1" key="1">
    <citation type="submission" date="2020-03" db="EMBL/GenBank/DDBJ databases">
        <title>The deep terrestrial virosphere.</title>
        <authorList>
            <person name="Holmfeldt K."/>
            <person name="Nilsson E."/>
            <person name="Simone D."/>
            <person name="Lopez-Fernandez M."/>
            <person name="Wu X."/>
            <person name="de Brujin I."/>
            <person name="Lundin D."/>
            <person name="Andersson A."/>
            <person name="Bertilsson S."/>
            <person name="Dopson M."/>
        </authorList>
    </citation>
    <scope>NUCLEOTIDE SEQUENCE</scope>
    <source>
        <strain evidence="1">TM448B01828</strain>
    </source>
</reference>
<evidence type="ECO:0000313" key="1">
    <source>
        <dbReference type="EMBL" id="QJI00101.1"/>
    </source>
</evidence>
<sequence>MPNITGLVLITAQEGDREDLDDRIFDASPYDTPLIATVPKEDAKHEKHDWIEDQITGLSDVLTASLDASTTAVPVTDGTKFLANDIIVIEAEGMLVTAVSANNLTVVRGYGDTTAAIHAGFPTAYIIAPAMLEGADARDASTTTKSKAYNHCQIFQDTVSVSSSEIEIVTVGGNEWLYQVHKKTKEHAVKVERSFIHGYRVARVANTTRGSAGGIKQWITSEVLDRANGTLTLQQYETMLRGIYDNGGNPTLAYVSPLGMQTMNFWAEGRIETKSGERQFGLAVGELITCFGKQEIILSRHVGLGNDTTTGDIFAIQADLLAVSTLIPTKLEKLGKTGLSEKGMISTEMTFHRGCEYAHGRVFNISGGA</sequence>